<dbReference type="InterPro" id="IPR022496">
    <property type="entry name" value="T6A_TsaB"/>
</dbReference>
<dbReference type="EMBL" id="FNHG01000017">
    <property type="protein sequence ID" value="SDM66608.1"/>
    <property type="molecule type" value="Genomic_DNA"/>
</dbReference>
<evidence type="ECO:0000313" key="3">
    <source>
        <dbReference type="Proteomes" id="UP000199759"/>
    </source>
</evidence>
<dbReference type="PANTHER" id="PTHR11735">
    <property type="entry name" value="TRNA N6-ADENOSINE THREONYLCARBAMOYLTRANSFERASE"/>
    <property type="match status" value="1"/>
</dbReference>
<dbReference type="GO" id="GO:0005829">
    <property type="term" value="C:cytosol"/>
    <property type="evidence" value="ECO:0007669"/>
    <property type="project" value="TreeGrafter"/>
</dbReference>
<dbReference type="PANTHER" id="PTHR11735:SF11">
    <property type="entry name" value="TRNA THREONYLCARBAMOYLADENOSINE BIOSYNTHESIS PROTEIN TSAB"/>
    <property type="match status" value="1"/>
</dbReference>
<dbReference type="Gene3D" id="3.30.420.40">
    <property type="match status" value="2"/>
</dbReference>
<keyword evidence="3" id="KW-1185">Reference proteome</keyword>
<dbReference type="InterPro" id="IPR043129">
    <property type="entry name" value="ATPase_NBD"/>
</dbReference>
<dbReference type="AlphaFoldDB" id="A0A1G9V394"/>
<evidence type="ECO:0000259" key="1">
    <source>
        <dbReference type="Pfam" id="PF00814"/>
    </source>
</evidence>
<dbReference type="InterPro" id="IPR000905">
    <property type="entry name" value="Gcp-like_dom"/>
</dbReference>
<name>A0A1G9V394_9PROT</name>
<dbReference type="NCBIfam" id="TIGR03725">
    <property type="entry name" value="T6A_YeaZ"/>
    <property type="match status" value="1"/>
</dbReference>
<accession>A0A1G9V394</accession>
<sequence>MALLAIDTTGSDCSVALRVAGQPDLCRSDPIGRGHAEYLAPMIAGMLEEAGLQAAQLTRIGVMTGPGSFAGSRVGVAFARGLALATGAQAVGIGNLAVLAQAAGISGPLAVLHDAKRGDVILQVWTGGVATSAELLPVAEVAARIRELAGDAGHLAGSGAALIDLPQFTDLALTTIDLPALLDLAEAADAAQAPPLPFYARPPDAKLPGGRQP</sequence>
<organism evidence="2 3">
    <name type="scientific">Maricaulis salignorans</name>
    <dbReference type="NCBI Taxonomy" id="144026"/>
    <lineage>
        <taxon>Bacteria</taxon>
        <taxon>Pseudomonadati</taxon>
        <taxon>Pseudomonadota</taxon>
        <taxon>Alphaproteobacteria</taxon>
        <taxon>Maricaulales</taxon>
        <taxon>Maricaulaceae</taxon>
        <taxon>Maricaulis</taxon>
    </lineage>
</organism>
<reference evidence="2 3" key="1">
    <citation type="submission" date="2016-10" db="EMBL/GenBank/DDBJ databases">
        <authorList>
            <person name="de Groot N.N."/>
        </authorList>
    </citation>
    <scope>NUCLEOTIDE SEQUENCE [LARGE SCALE GENOMIC DNA]</scope>
    <source>
        <strain evidence="2 3">DSM 16077</strain>
    </source>
</reference>
<dbReference type="Proteomes" id="UP000199759">
    <property type="component" value="Unassembled WGS sequence"/>
</dbReference>
<dbReference type="Pfam" id="PF00814">
    <property type="entry name" value="TsaD"/>
    <property type="match status" value="1"/>
</dbReference>
<proteinExistence type="predicted"/>
<dbReference type="RefSeq" id="WP_091771231.1">
    <property type="nucleotide sequence ID" value="NZ_FNHG01000017.1"/>
</dbReference>
<evidence type="ECO:0000313" key="2">
    <source>
        <dbReference type="EMBL" id="SDM66608.1"/>
    </source>
</evidence>
<gene>
    <name evidence="2" type="ORF">SAMN04488568_11770</name>
</gene>
<dbReference type="SUPFAM" id="SSF53067">
    <property type="entry name" value="Actin-like ATPase domain"/>
    <property type="match status" value="1"/>
</dbReference>
<feature type="domain" description="Gcp-like" evidence="1">
    <location>
        <begin position="33"/>
        <end position="123"/>
    </location>
</feature>
<protein>
    <submittedName>
        <fullName evidence="2">tRNA threonylcarbamoyladenosine biosynthesis protein TsaB</fullName>
    </submittedName>
</protein>
<dbReference type="OrthoDB" id="9809995at2"/>
<dbReference type="GO" id="GO:0002949">
    <property type="term" value="P:tRNA threonylcarbamoyladenosine modification"/>
    <property type="evidence" value="ECO:0007669"/>
    <property type="project" value="InterPro"/>
</dbReference>
<dbReference type="STRING" id="144026.SAMN04488568_11770"/>